<feature type="region of interest" description="Disordered" evidence="1">
    <location>
        <begin position="329"/>
        <end position="355"/>
    </location>
</feature>
<evidence type="ECO:0000313" key="4">
    <source>
        <dbReference type="Proteomes" id="UP001303760"/>
    </source>
</evidence>
<reference evidence="3" key="1">
    <citation type="journal article" date="2023" name="Mol. Phylogenet. Evol.">
        <title>Genome-scale phylogeny and comparative genomics of the fungal order Sordariales.</title>
        <authorList>
            <person name="Hensen N."/>
            <person name="Bonometti L."/>
            <person name="Westerberg I."/>
            <person name="Brannstrom I.O."/>
            <person name="Guillou S."/>
            <person name="Cros-Aarteil S."/>
            <person name="Calhoun S."/>
            <person name="Haridas S."/>
            <person name="Kuo A."/>
            <person name="Mondo S."/>
            <person name="Pangilinan J."/>
            <person name="Riley R."/>
            <person name="LaButti K."/>
            <person name="Andreopoulos B."/>
            <person name="Lipzen A."/>
            <person name="Chen C."/>
            <person name="Yan M."/>
            <person name="Daum C."/>
            <person name="Ng V."/>
            <person name="Clum A."/>
            <person name="Steindorff A."/>
            <person name="Ohm R.A."/>
            <person name="Martin F."/>
            <person name="Silar P."/>
            <person name="Natvig D.O."/>
            <person name="Lalanne C."/>
            <person name="Gautier V."/>
            <person name="Ament-Velasquez S.L."/>
            <person name="Kruys A."/>
            <person name="Hutchinson M.I."/>
            <person name="Powell A.J."/>
            <person name="Barry K."/>
            <person name="Miller A.N."/>
            <person name="Grigoriev I.V."/>
            <person name="Debuchy R."/>
            <person name="Gladieux P."/>
            <person name="Hiltunen Thoren M."/>
            <person name="Johannesson H."/>
        </authorList>
    </citation>
    <scope>NUCLEOTIDE SEQUENCE</scope>
    <source>
        <strain evidence="3">CBS 532.94</strain>
    </source>
</reference>
<organism evidence="3 4">
    <name type="scientific">Achaetomium macrosporum</name>
    <dbReference type="NCBI Taxonomy" id="79813"/>
    <lineage>
        <taxon>Eukaryota</taxon>
        <taxon>Fungi</taxon>
        <taxon>Dikarya</taxon>
        <taxon>Ascomycota</taxon>
        <taxon>Pezizomycotina</taxon>
        <taxon>Sordariomycetes</taxon>
        <taxon>Sordariomycetidae</taxon>
        <taxon>Sordariales</taxon>
        <taxon>Chaetomiaceae</taxon>
        <taxon>Achaetomium</taxon>
    </lineage>
</organism>
<keyword evidence="4" id="KW-1185">Reference proteome</keyword>
<protein>
    <submittedName>
        <fullName evidence="3">Uncharacterized protein</fullName>
    </submittedName>
</protein>
<name>A0AAN7C6R0_9PEZI</name>
<evidence type="ECO:0000256" key="2">
    <source>
        <dbReference type="SAM" id="Phobius"/>
    </source>
</evidence>
<feature type="compositionally biased region" description="Basic and acidic residues" evidence="1">
    <location>
        <begin position="335"/>
        <end position="345"/>
    </location>
</feature>
<keyword evidence="2" id="KW-0472">Membrane</keyword>
<accession>A0AAN7C6R0</accession>
<dbReference type="EMBL" id="MU860192">
    <property type="protein sequence ID" value="KAK4236443.1"/>
    <property type="molecule type" value="Genomic_DNA"/>
</dbReference>
<proteinExistence type="predicted"/>
<feature type="region of interest" description="Disordered" evidence="1">
    <location>
        <begin position="731"/>
        <end position="761"/>
    </location>
</feature>
<evidence type="ECO:0000256" key="1">
    <source>
        <dbReference type="SAM" id="MobiDB-lite"/>
    </source>
</evidence>
<feature type="compositionally biased region" description="Basic and acidic residues" evidence="1">
    <location>
        <begin position="115"/>
        <end position="131"/>
    </location>
</feature>
<reference evidence="3" key="2">
    <citation type="submission" date="2023-05" db="EMBL/GenBank/DDBJ databases">
        <authorList>
            <consortium name="Lawrence Berkeley National Laboratory"/>
            <person name="Steindorff A."/>
            <person name="Hensen N."/>
            <person name="Bonometti L."/>
            <person name="Westerberg I."/>
            <person name="Brannstrom I.O."/>
            <person name="Guillou S."/>
            <person name="Cros-Aarteil S."/>
            <person name="Calhoun S."/>
            <person name="Haridas S."/>
            <person name="Kuo A."/>
            <person name="Mondo S."/>
            <person name="Pangilinan J."/>
            <person name="Riley R."/>
            <person name="Labutti K."/>
            <person name="Andreopoulos B."/>
            <person name="Lipzen A."/>
            <person name="Chen C."/>
            <person name="Yanf M."/>
            <person name="Daum C."/>
            <person name="Ng V."/>
            <person name="Clum A."/>
            <person name="Ohm R."/>
            <person name="Martin F."/>
            <person name="Silar P."/>
            <person name="Natvig D."/>
            <person name="Lalanne C."/>
            <person name="Gautier V."/>
            <person name="Ament-Velasquez S.L."/>
            <person name="Kruys A."/>
            <person name="Hutchinson M.I."/>
            <person name="Powell A.J."/>
            <person name="Barry K."/>
            <person name="Miller A.N."/>
            <person name="Grigoriev I.V."/>
            <person name="Debuchy R."/>
            <person name="Gladieux P."/>
            <person name="Thoren M.H."/>
            <person name="Johannesson H."/>
        </authorList>
    </citation>
    <scope>NUCLEOTIDE SEQUENCE</scope>
    <source>
        <strain evidence="3">CBS 532.94</strain>
    </source>
</reference>
<keyword evidence="2" id="KW-0812">Transmembrane</keyword>
<dbReference type="Proteomes" id="UP001303760">
    <property type="component" value="Unassembled WGS sequence"/>
</dbReference>
<feature type="compositionally biased region" description="Basic residues" evidence="1">
    <location>
        <begin position="745"/>
        <end position="755"/>
    </location>
</feature>
<sequence>MPYSDNLYSMVDDDSDIEQIGDATTQDGNTGLDVASRASQLHAHNAYAATQMDEEEGVGFGNVVDDEDPHALSPTDGYFGTATDTPSGTAVPTQSSVPYVPNVLVEDPSLQRSTAESKAREAEQERLRNEQPLETSDGGNTSASPSHDATAASQNGSSSAYGMAPAAHSIPSSSQSIGATYYSPSSSTYIRTVATSSSHTAYSTRRSAYDGEPFPFLPREAPPAYTPSPISPSDASGFGPSRNYRTFSQATDTISINMGQPEETQGLLAHQPESMRDHYPDGLDETPATWRDRTRRIRLHANWGCCKIALIAVLLLLLTTGFLSSLFTGTKSRTGPHDPAADKPQTRPGEPNMSYPEIDDGFSWDAASFCKDTQIHRHVQSYDFSFDANRELVLVEKTTEDDGRRGWGEVHTQGAVILRRAGPGAADSAVTVETTVTDERLKVLIKWDGEIGKLKIIVPHRVEWSPDKPRACVNVKVTVWVPENSELERLTVDAVHLDIKLLDNLSLSVRDFSKLVSTVGSVTAASTGTSSRDDQLIDLGAPESFRFKSRSIVVKTTASPIKGSWPLYDNLSLQSAAGDIRVCVEPKEADPNSPSPAALSIKSLSGDAEFREPILAAEHSVRMSQAFPSLPDPHLAQRKAESFLPPRDYRVDVQTTSGDITGAVAFSSWASFKSTSGTVSLDLLPVLNSSLAGQTGKEGDVELRTYSTSGATDVRVLDPVWVDVSASASASASDEPVQEMGDKKKGGRAKPRHVVLKSSSPSAFGSEGAELRCLYSTHTTTSANIKLRYPESWEGDINLSSLTGFLQVGGDGVKLIKAGSDWPGVNKNMLARKGEKGNGGTLVGKSTSGGVDVFVGRR</sequence>
<feature type="region of interest" description="Disordered" evidence="1">
    <location>
        <begin position="52"/>
        <end position="177"/>
    </location>
</feature>
<comment type="caution">
    <text evidence="3">The sequence shown here is derived from an EMBL/GenBank/DDBJ whole genome shotgun (WGS) entry which is preliminary data.</text>
</comment>
<evidence type="ECO:0000313" key="3">
    <source>
        <dbReference type="EMBL" id="KAK4236443.1"/>
    </source>
</evidence>
<feature type="compositionally biased region" description="Polar residues" evidence="1">
    <location>
        <begin position="82"/>
        <end position="97"/>
    </location>
</feature>
<feature type="compositionally biased region" description="Polar residues" evidence="1">
    <location>
        <begin position="132"/>
        <end position="160"/>
    </location>
</feature>
<keyword evidence="2" id="KW-1133">Transmembrane helix</keyword>
<feature type="transmembrane region" description="Helical" evidence="2">
    <location>
        <begin position="301"/>
        <end position="323"/>
    </location>
</feature>
<dbReference type="AlphaFoldDB" id="A0AAN7C6R0"/>
<gene>
    <name evidence="3" type="ORF">C8A03DRAFT_16913</name>
</gene>